<dbReference type="GeneID" id="111021869"/>
<reference evidence="4" key="1">
    <citation type="submission" date="2025-08" db="UniProtKB">
        <authorList>
            <consortium name="RefSeq"/>
        </authorList>
    </citation>
    <scope>IDENTIFICATION</scope>
    <source>
        <strain evidence="4">OHB3-1</strain>
    </source>
</reference>
<dbReference type="Pfam" id="PF04179">
    <property type="entry name" value="Init_tRNA_PT"/>
    <property type="match status" value="1"/>
</dbReference>
<dbReference type="InterPro" id="IPR029021">
    <property type="entry name" value="Prot-tyrosine_phosphatase-like"/>
</dbReference>
<dbReference type="KEGG" id="mcha:111021869"/>
<dbReference type="GO" id="GO:0043399">
    <property type="term" value="F:tRNA adenosine(64)-2'-O-ribosylphosphate transferase activity"/>
    <property type="evidence" value="ECO:0007669"/>
    <property type="project" value="InterPro"/>
</dbReference>
<dbReference type="AlphaFoldDB" id="A0A6J1DPE1"/>
<dbReference type="InterPro" id="IPR033421">
    <property type="entry name" value="Rit1_DUSP-like"/>
</dbReference>
<evidence type="ECO:0000313" key="4">
    <source>
        <dbReference type="RefSeq" id="XP_022154666.1"/>
    </source>
</evidence>
<proteinExistence type="predicted"/>
<dbReference type="RefSeq" id="XP_022154666.1">
    <property type="nucleotide sequence ID" value="XM_022298974.1"/>
</dbReference>
<dbReference type="OrthoDB" id="45256at2759"/>
<evidence type="ECO:0000259" key="1">
    <source>
        <dbReference type="Pfam" id="PF04179"/>
    </source>
</evidence>
<dbReference type="PANTHER" id="PTHR31811">
    <property type="entry name" value="TRNA A64-2'-O-RIBOSYLPHOSPHATE TRANSFERASE"/>
    <property type="match status" value="1"/>
</dbReference>
<keyword evidence="3" id="KW-1185">Reference proteome</keyword>
<evidence type="ECO:0000259" key="2">
    <source>
        <dbReference type="Pfam" id="PF17184"/>
    </source>
</evidence>
<evidence type="ECO:0000313" key="3">
    <source>
        <dbReference type="Proteomes" id="UP000504603"/>
    </source>
</evidence>
<dbReference type="InterPro" id="IPR033449">
    <property type="entry name" value="Rit1_N"/>
</dbReference>
<sequence>MGLGFRFGLGYGFILGLGFGRWFRLGLQFIHGGRAKLSIYKAVRNIKGRDNTLYNALRSIYEDSIFVREISQLWPELPLLTNLRCGLWYSPMFHSTCYFKSTDGHTNNYSFNTSRLNLHVALLAAVTASDVVDGMVNCDQESVSVCLPNAEAYLHLPMVMSKLDRFSLSRNLSSAVDFAKLNLSQGKRLLICCSNGEDISICVCLAMLTLFDDKGTSAEFFLFIFIFCYQIYPQCHNRNTK</sequence>
<gene>
    <name evidence="4" type="primary">LOC111021869</name>
</gene>
<dbReference type="Pfam" id="PF17184">
    <property type="entry name" value="Rit1_C"/>
    <property type="match status" value="1"/>
</dbReference>
<dbReference type="InterPro" id="IPR007306">
    <property type="entry name" value="Rit1"/>
</dbReference>
<dbReference type="Proteomes" id="UP000504603">
    <property type="component" value="Unplaced"/>
</dbReference>
<protein>
    <submittedName>
        <fullName evidence="4">Uncharacterized protein LOC111021869</fullName>
    </submittedName>
</protein>
<dbReference type="GO" id="GO:0005737">
    <property type="term" value="C:cytoplasm"/>
    <property type="evidence" value="ECO:0007669"/>
    <property type="project" value="TreeGrafter"/>
</dbReference>
<organism evidence="3 4">
    <name type="scientific">Momordica charantia</name>
    <name type="common">Bitter gourd</name>
    <name type="synonym">Balsam pear</name>
    <dbReference type="NCBI Taxonomy" id="3673"/>
    <lineage>
        <taxon>Eukaryota</taxon>
        <taxon>Viridiplantae</taxon>
        <taxon>Streptophyta</taxon>
        <taxon>Embryophyta</taxon>
        <taxon>Tracheophyta</taxon>
        <taxon>Spermatophyta</taxon>
        <taxon>Magnoliopsida</taxon>
        <taxon>eudicotyledons</taxon>
        <taxon>Gunneridae</taxon>
        <taxon>Pentapetalae</taxon>
        <taxon>rosids</taxon>
        <taxon>fabids</taxon>
        <taxon>Cucurbitales</taxon>
        <taxon>Cucurbitaceae</taxon>
        <taxon>Momordiceae</taxon>
        <taxon>Momordica</taxon>
    </lineage>
</organism>
<dbReference type="PANTHER" id="PTHR31811:SF0">
    <property type="entry name" value="TRNA A64-2'-O-RIBOSYLPHOSPHATE TRANSFERASE"/>
    <property type="match status" value="1"/>
</dbReference>
<feature type="domain" description="Rit1 DUSP-like" evidence="1">
    <location>
        <begin position="153"/>
        <end position="217"/>
    </location>
</feature>
<dbReference type="Gene3D" id="3.90.190.10">
    <property type="entry name" value="Protein tyrosine phosphatase superfamily"/>
    <property type="match status" value="1"/>
</dbReference>
<feature type="domain" description="Rit1 N-terminal" evidence="2">
    <location>
        <begin position="47"/>
        <end position="125"/>
    </location>
</feature>
<name>A0A6J1DPE1_MOMCH</name>
<dbReference type="GO" id="GO:0019988">
    <property type="term" value="P:charged-tRNA amino acid modification"/>
    <property type="evidence" value="ECO:0007669"/>
    <property type="project" value="InterPro"/>
</dbReference>
<accession>A0A6J1DPE1</accession>